<comment type="similarity">
    <text evidence="1 12">Belongs to the FliP/MopC/SpaP family.</text>
</comment>
<evidence type="ECO:0000313" key="13">
    <source>
        <dbReference type="EMBL" id="MFC3050892.1"/>
    </source>
</evidence>
<evidence type="ECO:0000256" key="6">
    <source>
        <dbReference type="ARBA" id="ARBA00022795"/>
    </source>
</evidence>
<keyword evidence="13" id="KW-0969">Cilium</keyword>
<dbReference type="PRINTS" id="PR01302">
    <property type="entry name" value="TYPE3IMPPROT"/>
</dbReference>
<dbReference type="PROSITE" id="PS01061">
    <property type="entry name" value="FLIP_2"/>
    <property type="match status" value="1"/>
</dbReference>
<organism evidence="13 14">
    <name type="scientific">Kordiimonas pumila</name>
    <dbReference type="NCBI Taxonomy" id="2161677"/>
    <lineage>
        <taxon>Bacteria</taxon>
        <taxon>Pseudomonadati</taxon>
        <taxon>Pseudomonadota</taxon>
        <taxon>Alphaproteobacteria</taxon>
        <taxon>Kordiimonadales</taxon>
        <taxon>Kordiimonadaceae</taxon>
        <taxon>Kordiimonas</taxon>
    </lineage>
</organism>
<proteinExistence type="inferred from homology"/>
<dbReference type="NCBIfam" id="NF009438">
    <property type="entry name" value="PRK12797.1"/>
    <property type="match status" value="1"/>
</dbReference>
<keyword evidence="6 12" id="KW-1005">Bacterial flagellum biogenesis</keyword>
<evidence type="ECO:0000256" key="10">
    <source>
        <dbReference type="ARBA" id="ARBA00023143"/>
    </source>
</evidence>
<evidence type="ECO:0000256" key="8">
    <source>
        <dbReference type="ARBA" id="ARBA00022989"/>
    </source>
</evidence>
<evidence type="ECO:0000313" key="14">
    <source>
        <dbReference type="Proteomes" id="UP001595444"/>
    </source>
</evidence>
<dbReference type="PROSITE" id="PS01060">
    <property type="entry name" value="FLIP_1"/>
    <property type="match status" value="1"/>
</dbReference>
<keyword evidence="7 12" id="KW-0653">Protein transport</keyword>
<comment type="caution">
    <text evidence="13">The sequence shown here is derived from an EMBL/GenBank/DDBJ whole genome shotgun (WGS) entry which is preliminary data.</text>
</comment>
<keyword evidence="5 12" id="KW-0812">Transmembrane</keyword>
<feature type="transmembrane region" description="Helical" evidence="12">
    <location>
        <begin position="21"/>
        <end position="41"/>
    </location>
</feature>
<sequence>MKLQIKRPSLKISKQLFVKACVFFLPILVAGSLAISSGAIAQSLNLDLGQEGTISGRVIQMILLLSVLSLAPSILVMMTSFTRIVIVFSFLRSAMGTQQSPPNMVIVSLSLFLTGYVMAPTFSQVYDQAIEPLVNEEIEATEAYERGSKPMKDFMLSQVRDKDLALFVDLSGSSVSSVTPDTIPMTTLVPAFMISEIRRAFEIGFLLYIPFVVIDMVVASILMSMGMMMLPPIMIAMPFKLIFFVMVDGWNLVAGSLVQSFGQTPPPGVGS</sequence>
<dbReference type="InterPro" id="IPR005837">
    <property type="entry name" value="FliP"/>
</dbReference>
<dbReference type="InterPro" id="IPR005838">
    <property type="entry name" value="T3SS_IM_P"/>
</dbReference>
<evidence type="ECO:0000256" key="9">
    <source>
        <dbReference type="ARBA" id="ARBA00023136"/>
    </source>
</evidence>
<keyword evidence="3 12" id="KW-0813">Transport</keyword>
<evidence type="ECO:0000256" key="4">
    <source>
        <dbReference type="ARBA" id="ARBA00022475"/>
    </source>
</evidence>
<keyword evidence="14" id="KW-1185">Reference proteome</keyword>
<comment type="function">
    <text evidence="12">Plays a role in the flagellum-specific transport system.</text>
</comment>
<evidence type="ECO:0000256" key="5">
    <source>
        <dbReference type="ARBA" id="ARBA00022692"/>
    </source>
</evidence>
<dbReference type="EMBL" id="JBHRSL010000002">
    <property type="protein sequence ID" value="MFC3050892.1"/>
    <property type="molecule type" value="Genomic_DNA"/>
</dbReference>
<gene>
    <name evidence="12 13" type="primary">fliP</name>
    <name evidence="13" type="ORF">ACFOKA_03125</name>
</gene>
<evidence type="ECO:0000256" key="11">
    <source>
        <dbReference type="ARBA" id="ARBA00023225"/>
    </source>
</evidence>
<keyword evidence="4 12" id="KW-1003">Cell membrane</keyword>
<accession>A0ABV7D2S1</accession>
<evidence type="ECO:0000256" key="7">
    <source>
        <dbReference type="ARBA" id="ARBA00022927"/>
    </source>
</evidence>
<dbReference type="NCBIfam" id="TIGR01103">
    <property type="entry name" value="fliP"/>
    <property type="match status" value="1"/>
</dbReference>
<keyword evidence="8 12" id="KW-1133">Transmembrane helix</keyword>
<evidence type="ECO:0000256" key="3">
    <source>
        <dbReference type="ARBA" id="ARBA00022448"/>
    </source>
</evidence>
<evidence type="ECO:0000256" key="2">
    <source>
        <dbReference type="ARBA" id="ARBA00021714"/>
    </source>
</evidence>
<feature type="transmembrane region" description="Helical" evidence="12">
    <location>
        <begin position="241"/>
        <end position="261"/>
    </location>
</feature>
<dbReference type="Pfam" id="PF00813">
    <property type="entry name" value="FliP"/>
    <property type="match status" value="1"/>
</dbReference>
<keyword evidence="10" id="KW-0975">Bacterial flagellum</keyword>
<evidence type="ECO:0000256" key="12">
    <source>
        <dbReference type="RuleBase" id="RU362069"/>
    </source>
</evidence>
<keyword evidence="11 12" id="KW-1006">Bacterial flagellum protein export</keyword>
<dbReference type="PANTHER" id="PTHR30587:SF0">
    <property type="entry name" value="FLAGELLAR BIOSYNTHETIC PROTEIN FLIP"/>
    <property type="match status" value="1"/>
</dbReference>
<evidence type="ECO:0000256" key="1">
    <source>
        <dbReference type="ARBA" id="ARBA00006257"/>
    </source>
</evidence>
<keyword evidence="9 12" id="KW-0472">Membrane</keyword>
<keyword evidence="13" id="KW-0966">Cell projection</keyword>
<dbReference type="PANTHER" id="PTHR30587">
    <property type="entry name" value="FLAGELLAR BIOSYNTHETIC PROTEIN FLIP"/>
    <property type="match status" value="1"/>
</dbReference>
<feature type="transmembrane region" description="Helical" evidence="12">
    <location>
        <begin position="205"/>
        <end position="229"/>
    </location>
</feature>
<dbReference type="Proteomes" id="UP001595444">
    <property type="component" value="Unassembled WGS sequence"/>
</dbReference>
<dbReference type="PRINTS" id="PR00951">
    <property type="entry name" value="FLGBIOSNFLIP"/>
</dbReference>
<keyword evidence="13" id="KW-0282">Flagellum</keyword>
<feature type="transmembrane region" description="Helical" evidence="12">
    <location>
        <begin position="61"/>
        <end position="91"/>
    </location>
</feature>
<dbReference type="RefSeq" id="WP_194212403.1">
    <property type="nucleotide sequence ID" value="NZ_CP061205.1"/>
</dbReference>
<name>A0ABV7D2S1_9PROT</name>
<reference evidence="14" key="1">
    <citation type="journal article" date="2019" name="Int. J. Syst. Evol. Microbiol.">
        <title>The Global Catalogue of Microorganisms (GCM) 10K type strain sequencing project: providing services to taxonomists for standard genome sequencing and annotation.</title>
        <authorList>
            <consortium name="The Broad Institute Genomics Platform"/>
            <consortium name="The Broad Institute Genome Sequencing Center for Infectious Disease"/>
            <person name="Wu L."/>
            <person name="Ma J."/>
        </authorList>
    </citation>
    <scope>NUCLEOTIDE SEQUENCE [LARGE SCALE GENOMIC DNA]</scope>
    <source>
        <strain evidence="14">KCTC 62164</strain>
    </source>
</reference>
<comment type="subcellular location">
    <subcellularLocation>
        <location evidence="12">Cell membrane</location>
        <topology evidence="12">Multi-pass membrane protein</topology>
    </subcellularLocation>
    <subcellularLocation>
        <location evidence="12">Bacterial flagellum basal body</location>
    </subcellularLocation>
</comment>
<protein>
    <recommendedName>
        <fullName evidence="2 12">Flagellar biosynthetic protein FliP</fullName>
    </recommendedName>
</protein>